<dbReference type="RefSeq" id="WP_058980015.1">
    <property type="nucleotide sequence ID" value="NZ_BCMS01000006.1"/>
</dbReference>
<evidence type="ECO:0000313" key="1">
    <source>
        <dbReference type="EMBL" id="GAQ23883.1"/>
    </source>
</evidence>
<dbReference type="AlphaFoldDB" id="A0A100HNB5"/>
<evidence type="ECO:0000313" key="2">
    <source>
        <dbReference type="Proteomes" id="UP000056209"/>
    </source>
</evidence>
<proteinExistence type="predicted"/>
<gene>
    <name evidence="1" type="ORF">DEIGR_400016</name>
</gene>
<name>A0A100HNB5_9DEIO</name>
<organism evidence="1 2">
    <name type="scientific">Deinococcus grandis</name>
    <dbReference type="NCBI Taxonomy" id="57498"/>
    <lineage>
        <taxon>Bacteria</taxon>
        <taxon>Thermotogati</taxon>
        <taxon>Deinococcota</taxon>
        <taxon>Deinococci</taxon>
        <taxon>Deinococcales</taxon>
        <taxon>Deinococcaceae</taxon>
        <taxon>Deinococcus</taxon>
    </lineage>
</organism>
<comment type="caution">
    <text evidence="1">The sequence shown here is derived from an EMBL/GenBank/DDBJ whole genome shotgun (WGS) entry which is preliminary data.</text>
</comment>
<dbReference type="EMBL" id="BCMS01000006">
    <property type="protein sequence ID" value="GAQ23883.1"/>
    <property type="molecule type" value="Genomic_DNA"/>
</dbReference>
<sequence length="189" mass="21453">MKDQIIREAHATLLLMLRGAALVRTGNAVWLLQGETRSSVFIRTYRAMREHQWISNAQLSRDVKDAEHCTLTPEGRAVAQAAHEAEYRDQLGLPALRTADRGGTHLPVLIVRPHDFKGLLEYSYSLPTGKIIGKRWKRCLLRYQDNPAEVADLKNWVIGEYSRLSPDHPGEIDITWYAPEYEAAPVAPR</sequence>
<dbReference type="OrthoDB" id="8454678at2"/>
<reference evidence="2" key="1">
    <citation type="submission" date="2015-11" db="EMBL/GenBank/DDBJ databases">
        <title>Draft Genome Sequence of the Radioresistant Bacterium Deinococcus grandis, Isolated from Freshwater Fish in Japan.</title>
        <authorList>
            <person name="Satoh K."/>
            <person name="Onodera T."/>
            <person name="Omoso K."/>
            <person name="Takeda-Yano K."/>
            <person name="Katayama T."/>
            <person name="Oono Y."/>
            <person name="Narumi I."/>
        </authorList>
    </citation>
    <scope>NUCLEOTIDE SEQUENCE [LARGE SCALE GENOMIC DNA]</scope>
    <source>
        <strain evidence="2">ATCC 43672</strain>
    </source>
</reference>
<keyword evidence="2" id="KW-1185">Reference proteome</keyword>
<dbReference type="Proteomes" id="UP000056209">
    <property type="component" value="Unassembled WGS sequence"/>
</dbReference>
<protein>
    <submittedName>
        <fullName evidence="1">Uncharacterized protein</fullName>
    </submittedName>
</protein>
<accession>A0A100HNB5</accession>